<keyword evidence="3" id="KW-1185">Reference proteome</keyword>
<keyword evidence="1" id="KW-0812">Transmembrane</keyword>
<gene>
    <name evidence="2" type="ORF">Q5761_05795</name>
</gene>
<feature type="transmembrane region" description="Helical" evidence="1">
    <location>
        <begin position="20"/>
        <end position="45"/>
    </location>
</feature>
<evidence type="ECO:0000313" key="2">
    <source>
        <dbReference type="EMBL" id="WPD20140.1"/>
    </source>
</evidence>
<dbReference type="InterPro" id="IPR018730">
    <property type="entry name" value="DUF2273"/>
</dbReference>
<evidence type="ECO:0000313" key="3">
    <source>
        <dbReference type="Proteomes" id="UP001304683"/>
    </source>
</evidence>
<organism evidence="2 3">
    <name type="scientific">Thermaerobacter composti</name>
    <dbReference type="NCBI Taxonomy" id="554949"/>
    <lineage>
        <taxon>Bacteria</taxon>
        <taxon>Bacillati</taxon>
        <taxon>Bacillota</taxon>
        <taxon>Clostridia</taxon>
        <taxon>Eubacteriales</taxon>
        <taxon>Clostridiales Family XVII. Incertae Sedis</taxon>
        <taxon>Thermaerobacter</taxon>
    </lineage>
</organism>
<keyword evidence="1" id="KW-0472">Membrane</keyword>
<dbReference type="Proteomes" id="UP001304683">
    <property type="component" value="Chromosome"/>
</dbReference>
<sequence length="75" mass="8424">MEEGRGFWRRHAGKVVGAGAGFLLALLVKWLGLGWTLLGLALAWVGYRLGARVDEGDGDWAELWDRWAGRWSRRA</sequence>
<dbReference type="Pfam" id="PF10031">
    <property type="entry name" value="DUF2273"/>
    <property type="match status" value="1"/>
</dbReference>
<reference evidence="2 3" key="1">
    <citation type="submission" date="2023-08" db="EMBL/GenBank/DDBJ databases">
        <title>Genome sequence of Thermaerobacter compostii strain Ins1, a spore-forming filamentous bacterium isolated from a deep geothermal reservoir.</title>
        <authorList>
            <person name="Bregnard D."/>
            <person name="Gonzalez D."/>
            <person name="Junier P."/>
        </authorList>
    </citation>
    <scope>NUCLEOTIDE SEQUENCE [LARGE SCALE GENOMIC DNA]</scope>
    <source>
        <strain evidence="2 3">Ins1</strain>
    </source>
</reference>
<protein>
    <submittedName>
        <fullName evidence="2">DUF2273 domain-containing protein</fullName>
    </submittedName>
</protein>
<name>A0ABZ0QRN5_9FIRM</name>
<accession>A0ABZ0QRN5</accession>
<keyword evidence="1" id="KW-1133">Transmembrane helix</keyword>
<evidence type="ECO:0000256" key="1">
    <source>
        <dbReference type="SAM" id="Phobius"/>
    </source>
</evidence>
<proteinExistence type="predicted"/>
<dbReference type="EMBL" id="CP132508">
    <property type="protein sequence ID" value="WPD20140.1"/>
    <property type="molecule type" value="Genomic_DNA"/>
</dbReference>
<dbReference type="RefSeq" id="WP_318751522.1">
    <property type="nucleotide sequence ID" value="NZ_CP132508.1"/>
</dbReference>